<dbReference type="AlphaFoldDB" id="B8AC90"/>
<keyword evidence="3" id="KW-1185">Reference proteome</keyword>
<reference evidence="2 3" key="1">
    <citation type="journal article" date="2005" name="PLoS Biol.">
        <title>The genomes of Oryza sativa: a history of duplications.</title>
        <authorList>
            <person name="Yu J."/>
            <person name="Wang J."/>
            <person name="Lin W."/>
            <person name="Li S."/>
            <person name="Li H."/>
            <person name="Zhou J."/>
            <person name="Ni P."/>
            <person name="Dong W."/>
            <person name="Hu S."/>
            <person name="Zeng C."/>
            <person name="Zhang J."/>
            <person name="Zhang Y."/>
            <person name="Li R."/>
            <person name="Xu Z."/>
            <person name="Li S."/>
            <person name="Li X."/>
            <person name="Zheng H."/>
            <person name="Cong L."/>
            <person name="Lin L."/>
            <person name="Yin J."/>
            <person name="Geng J."/>
            <person name="Li G."/>
            <person name="Shi J."/>
            <person name="Liu J."/>
            <person name="Lv H."/>
            <person name="Li J."/>
            <person name="Wang J."/>
            <person name="Deng Y."/>
            <person name="Ran L."/>
            <person name="Shi X."/>
            <person name="Wang X."/>
            <person name="Wu Q."/>
            <person name="Li C."/>
            <person name="Ren X."/>
            <person name="Wang J."/>
            <person name="Wang X."/>
            <person name="Li D."/>
            <person name="Liu D."/>
            <person name="Zhang X."/>
            <person name="Ji Z."/>
            <person name="Zhao W."/>
            <person name="Sun Y."/>
            <person name="Zhang Z."/>
            <person name="Bao J."/>
            <person name="Han Y."/>
            <person name="Dong L."/>
            <person name="Ji J."/>
            <person name="Chen P."/>
            <person name="Wu S."/>
            <person name="Liu J."/>
            <person name="Xiao Y."/>
            <person name="Bu D."/>
            <person name="Tan J."/>
            <person name="Yang L."/>
            <person name="Ye C."/>
            <person name="Zhang J."/>
            <person name="Xu J."/>
            <person name="Zhou Y."/>
            <person name="Yu Y."/>
            <person name="Zhang B."/>
            <person name="Zhuang S."/>
            <person name="Wei H."/>
            <person name="Liu B."/>
            <person name="Lei M."/>
            <person name="Yu H."/>
            <person name="Li Y."/>
            <person name="Xu H."/>
            <person name="Wei S."/>
            <person name="He X."/>
            <person name="Fang L."/>
            <person name="Zhang Z."/>
            <person name="Zhang Y."/>
            <person name="Huang X."/>
            <person name="Su Z."/>
            <person name="Tong W."/>
            <person name="Li J."/>
            <person name="Tong Z."/>
            <person name="Li S."/>
            <person name="Ye J."/>
            <person name="Wang L."/>
            <person name="Fang L."/>
            <person name="Lei T."/>
            <person name="Chen C."/>
            <person name="Chen H."/>
            <person name="Xu Z."/>
            <person name="Li H."/>
            <person name="Huang H."/>
            <person name="Zhang F."/>
            <person name="Xu H."/>
            <person name="Li N."/>
            <person name="Zhao C."/>
            <person name="Li S."/>
            <person name="Dong L."/>
            <person name="Huang Y."/>
            <person name="Li L."/>
            <person name="Xi Y."/>
            <person name="Qi Q."/>
            <person name="Li W."/>
            <person name="Zhang B."/>
            <person name="Hu W."/>
            <person name="Zhang Y."/>
            <person name="Tian X."/>
            <person name="Jiao Y."/>
            <person name="Liang X."/>
            <person name="Jin J."/>
            <person name="Gao L."/>
            <person name="Zheng W."/>
            <person name="Hao B."/>
            <person name="Liu S."/>
            <person name="Wang W."/>
            <person name="Yuan L."/>
            <person name="Cao M."/>
            <person name="McDermott J."/>
            <person name="Samudrala R."/>
            <person name="Wang J."/>
            <person name="Wong G.K."/>
            <person name="Yang H."/>
        </authorList>
    </citation>
    <scope>NUCLEOTIDE SEQUENCE [LARGE SCALE GENOMIC DNA]</scope>
    <source>
        <strain evidence="3">cv. 93-11</strain>
    </source>
</reference>
<dbReference type="HOGENOM" id="CLU_2658862_0_0_1"/>
<evidence type="ECO:0000313" key="3">
    <source>
        <dbReference type="Proteomes" id="UP000007015"/>
    </source>
</evidence>
<evidence type="ECO:0000313" key="2">
    <source>
        <dbReference type="EMBL" id="EEC70344.1"/>
    </source>
</evidence>
<sequence length="76" mass="7209">MENGEDGGSGAAAHREGRIHRPCGAAAASAIACGGSDDAVLGYVCERRADPAGSSCSYPTRIGGSGVGEEAGGGGG</sequence>
<feature type="region of interest" description="Disordered" evidence="1">
    <location>
        <begin position="50"/>
        <end position="76"/>
    </location>
</feature>
<dbReference type="Gramene" id="BGIOSGA001957-TA">
    <property type="protein sequence ID" value="BGIOSGA001957-PA"/>
    <property type="gene ID" value="BGIOSGA001957"/>
</dbReference>
<accession>B8AC90</accession>
<name>B8AC90_ORYSI</name>
<proteinExistence type="predicted"/>
<protein>
    <submittedName>
        <fullName evidence="2">Uncharacterized protein</fullName>
    </submittedName>
</protein>
<feature type="compositionally biased region" description="Gly residues" evidence="1">
    <location>
        <begin position="63"/>
        <end position="76"/>
    </location>
</feature>
<dbReference type="EMBL" id="CM000126">
    <property type="protein sequence ID" value="EEC70344.1"/>
    <property type="molecule type" value="Genomic_DNA"/>
</dbReference>
<gene>
    <name evidence="2" type="ORF">OsI_01249</name>
</gene>
<organism evidence="2 3">
    <name type="scientific">Oryza sativa subsp. indica</name>
    <name type="common">Rice</name>
    <dbReference type="NCBI Taxonomy" id="39946"/>
    <lineage>
        <taxon>Eukaryota</taxon>
        <taxon>Viridiplantae</taxon>
        <taxon>Streptophyta</taxon>
        <taxon>Embryophyta</taxon>
        <taxon>Tracheophyta</taxon>
        <taxon>Spermatophyta</taxon>
        <taxon>Magnoliopsida</taxon>
        <taxon>Liliopsida</taxon>
        <taxon>Poales</taxon>
        <taxon>Poaceae</taxon>
        <taxon>BOP clade</taxon>
        <taxon>Oryzoideae</taxon>
        <taxon>Oryzeae</taxon>
        <taxon>Oryzinae</taxon>
        <taxon>Oryza</taxon>
        <taxon>Oryza sativa</taxon>
    </lineage>
</organism>
<evidence type="ECO:0000256" key="1">
    <source>
        <dbReference type="SAM" id="MobiDB-lite"/>
    </source>
</evidence>
<dbReference type="Proteomes" id="UP000007015">
    <property type="component" value="Chromosome 1"/>
</dbReference>